<dbReference type="Proteomes" id="UP000887013">
    <property type="component" value="Unassembled WGS sequence"/>
</dbReference>
<proteinExistence type="predicted"/>
<organism evidence="2 3">
    <name type="scientific">Nephila pilipes</name>
    <name type="common">Giant wood spider</name>
    <name type="synonym">Nephila maculata</name>
    <dbReference type="NCBI Taxonomy" id="299642"/>
    <lineage>
        <taxon>Eukaryota</taxon>
        <taxon>Metazoa</taxon>
        <taxon>Ecdysozoa</taxon>
        <taxon>Arthropoda</taxon>
        <taxon>Chelicerata</taxon>
        <taxon>Arachnida</taxon>
        <taxon>Araneae</taxon>
        <taxon>Araneomorphae</taxon>
        <taxon>Entelegynae</taxon>
        <taxon>Araneoidea</taxon>
        <taxon>Nephilidae</taxon>
        <taxon>Nephila</taxon>
    </lineage>
</organism>
<sequence>MASIIKGEGVKRRSRPTRIERKPVPFPHRTRTVAQKKNSCCTFLSLDSFSLRFVYRKRWIIPFISSSATVIYYRIEEKMFENVFFSGVIFPTYVFPERSSL</sequence>
<dbReference type="EMBL" id="BMAW01098079">
    <property type="protein sequence ID" value="GFS82908.1"/>
    <property type="molecule type" value="Genomic_DNA"/>
</dbReference>
<gene>
    <name evidence="2" type="ORF">NPIL_3141</name>
</gene>
<name>A0A8X6MXH5_NEPPI</name>
<evidence type="ECO:0000256" key="1">
    <source>
        <dbReference type="SAM" id="MobiDB-lite"/>
    </source>
</evidence>
<keyword evidence="3" id="KW-1185">Reference proteome</keyword>
<reference evidence="2" key="1">
    <citation type="submission" date="2020-08" db="EMBL/GenBank/DDBJ databases">
        <title>Multicomponent nature underlies the extraordinary mechanical properties of spider dragline silk.</title>
        <authorList>
            <person name="Kono N."/>
            <person name="Nakamura H."/>
            <person name="Mori M."/>
            <person name="Yoshida Y."/>
            <person name="Ohtoshi R."/>
            <person name="Malay A.D."/>
            <person name="Moran D.A.P."/>
            <person name="Tomita M."/>
            <person name="Numata K."/>
            <person name="Arakawa K."/>
        </authorList>
    </citation>
    <scope>NUCLEOTIDE SEQUENCE</scope>
</reference>
<dbReference type="AlphaFoldDB" id="A0A8X6MXH5"/>
<comment type="caution">
    <text evidence="2">The sequence shown here is derived from an EMBL/GenBank/DDBJ whole genome shotgun (WGS) entry which is preliminary data.</text>
</comment>
<evidence type="ECO:0000313" key="2">
    <source>
        <dbReference type="EMBL" id="GFS82908.1"/>
    </source>
</evidence>
<feature type="region of interest" description="Disordered" evidence="1">
    <location>
        <begin position="1"/>
        <end position="23"/>
    </location>
</feature>
<protein>
    <submittedName>
        <fullName evidence="2">Uncharacterized protein</fullName>
    </submittedName>
</protein>
<evidence type="ECO:0000313" key="3">
    <source>
        <dbReference type="Proteomes" id="UP000887013"/>
    </source>
</evidence>
<accession>A0A8X6MXH5</accession>